<dbReference type="Pfam" id="PF13231">
    <property type="entry name" value="PMT_2"/>
    <property type="match status" value="1"/>
</dbReference>
<evidence type="ECO:0000259" key="2">
    <source>
        <dbReference type="Pfam" id="PF13231"/>
    </source>
</evidence>
<accession>A0A956LY14</accession>
<gene>
    <name evidence="3" type="ORF">KC729_07445</name>
</gene>
<evidence type="ECO:0000313" key="4">
    <source>
        <dbReference type="Proteomes" id="UP000697710"/>
    </source>
</evidence>
<dbReference type="EMBL" id="JAGQHR010000178">
    <property type="protein sequence ID" value="MCA9727501.1"/>
    <property type="molecule type" value="Genomic_DNA"/>
</dbReference>
<dbReference type="EC" id="2.4.-.-" evidence="3"/>
<feature type="transmembrane region" description="Helical" evidence="1">
    <location>
        <begin position="252"/>
        <end position="271"/>
    </location>
</feature>
<feature type="transmembrane region" description="Helical" evidence="1">
    <location>
        <begin position="345"/>
        <end position="364"/>
    </location>
</feature>
<feature type="transmembrane region" description="Helical" evidence="1">
    <location>
        <begin position="220"/>
        <end position="240"/>
    </location>
</feature>
<keyword evidence="3" id="KW-0328">Glycosyltransferase</keyword>
<feature type="transmembrane region" description="Helical" evidence="1">
    <location>
        <begin position="117"/>
        <end position="138"/>
    </location>
</feature>
<feature type="transmembrane region" description="Helical" evidence="1">
    <location>
        <begin position="291"/>
        <end position="311"/>
    </location>
</feature>
<feature type="transmembrane region" description="Helical" evidence="1">
    <location>
        <begin position="144"/>
        <end position="162"/>
    </location>
</feature>
<sequence length="571" mass="61392">MATLVPVRARERLAAPLGLPVDWIVWPALAAGVVLRFWKSGTPGLWVDEGFTAKLAATKAAAILEALRRDDAPPLFYLLEKGMTWCFGDSEAALRLLPALASALATWTAVRIARRWFPSAVAGTALVFAFSTPMIFYAHQARGYGLIHLLVLVLVYATLAYLERPTMASGAGIAVTSSALLFVHNLGIAPAVTAVAIASWSGLRRRPPGGGGRTKRSLLLIWSVFALSALVFAIGIGGYVGNHRELNSWMGVWWQGRSLALAPFFSAMAFTNGGAGALDPPVPLPTIPDRLAWARFAVFAAVAIGLALGCVRTKTPARVLAAFVAVPIATLIAACLFIGPTYVVGRTATFALPPFLLFVVVGWFTVRTRVLVSGFLAVWLFAAVLCLSGGSEAGIPKESDRALARWIGARVETGDAVVAAPLGKPTLEYYGRRQEWLDRTTGIRSFPAVLDANPAGLVATPADSLWSYLAEAREMRAGWERDGVRSVWVEAVLRDPTEVWPQLPTAPGPEARTITVDRLAYPGSLVVFTLRGLEPAPVSALMRRDWVDGDRVLLCIPRTQWVPLDSLPTVQ</sequence>
<dbReference type="InterPro" id="IPR038731">
    <property type="entry name" value="RgtA/B/C-like"/>
</dbReference>
<dbReference type="Proteomes" id="UP000697710">
    <property type="component" value="Unassembled WGS sequence"/>
</dbReference>
<evidence type="ECO:0000313" key="3">
    <source>
        <dbReference type="EMBL" id="MCA9727501.1"/>
    </source>
</evidence>
<keyword evidence="1" id="KW-1133">Transmembrane helix</keyword>
<dbReference type="AlphaFoldDB" id="A0A956LY14"/>
<reference evidence="3" key="2">
    <citation type="journal article" date="2021" name="Microbiome">
        <title>Successional dynamics and alternative stable states in a saline activated sludge microbial community over 9 years.</title>
        <authorList>
            <person name="Wang Y."/>
            <person name="Ye J."/>
            <person name="Ju F."/>
            <person name="Liu L."/>
            <person name="Boyd J.A."/>
            <person name="Deng Y."/>
            <person name="Parks D.H."/>
            <person name="Jiang X."/>
            <person name="Yin X."/>
            <person name="Woodcroft B.J."/>
            <person name="Tyson G.W."/>
            <person name="Hugenholtz P."/>
            <person name="Polz M.F."/>
            <person name="Zhang T."/>
        </authorList>
    </citation>
    <scope>NUCLEOTIDE SEQUENCE</scope>
    <source>
        <strain evidence="3">HKST-UBA01</strain>
    </source>
</reference>
<proteinExistence type="predicted"/>
<feature type="domain" description="Glycosyltransferase RgtA/B/C/D-like" evidence="2">
    <location>
        <begin position="71"/>
        <end position="171"/>
    </location>
</feature>
<keyword evidence="1" id="KW-0472">Membrane</keyword>
<name>A0A956LY14_UNCEI</name>
<feature type="transmembrane region" description="Helical" evidence="1">
    <location>
        <begin position="371"/>
        <end position="390"/>
    </location>
</feature>
<protein>
    <submittedName>
        <fullName evidence="3">Glycosyltransferase family 39 protein</fullName>
        <ecNumber evidence="3">2.4.-.-</ecNumber>
    </submittedName>
</protein>
<evidence type="ECO:0000256" key="1">
    <source>
        <dbReference type="SAM" id="Phobius"/>
    </source>
</evidence>
<comment type="caution">
    <text evidence="3">The sequence shown here is derived from an EMBL/GenBank/DDBJ whole genome shotgun (WGS) entry which is preliminary data.</text>
</comment>
<reference evidence="3" key="1">
    <citation type="submission" date="2020-04" db="EMBL/GenBank/DDBJ databases">
        <authorList>
            <person name="Zhang T."/>
        </authorList>
    </citation>
    <scope>NUCLEOTIDE SEQUENCE</scope>
    <source>
        <strain evidence="3">HKST-UBA01</strain>
    </source>
</reference>
<feature type="transmembrane region" description="Helical" evidence="1">
    <location>
        <begin position="318"/>
        <end position="339"/>
    </location>
</feature>
<keyword evidence="1" id="KW-0812">Transmembrane</keyword>
<feature type="transmembrane region" description="Helical" evidence="1">
    <location>
        <begin position="174"/>
        <end position="200"/>
    </location>
</feature>
<dbReference type="GO" id="GO:0016757">
    <property type="term" value="F:glycosyltransferase activity"/>
    <property type="evidence" value="ECO:0007669"/>
    <property type="project" value="UniProtKB-KW"/>
</dbReference>
<organism evidence="3 4">
    <name type="scientific">Eiseniibacteriota bacterium</name>
    <dbReference type="NCBI Taxonomy" id="2212470"/>
    <lineage>
        <taxon>Bacteria</taxon>
        <taxon>Candidatus Eiseniibacteriota</taxon>
    </lineage>
</organism>
<keyword evidence="3" id="KW-0808">Transferase</keyword>